<dbReference type="Proteomes" id="UP000032427">
    <property type="component" value="Chromosome 1"/>
</dbReference>
<evidence type="ECO:0000313" key="21">
    <source>
        <dbReference type="Proteomes" id="UP000032427"/>
    </source>
</evidence>
<feature type="domain" description="PDZ" evidence="19">
    <location>
        <begin position="258"/>
        <end position="340"/>
    </location>
</feature>
<evidence type="ECO:0000256" key="2">
    <source>
        <dbReference type="ARBA" id="ARBA00004377"/>
    </source>
</evidence>
<evidence type="ECO:0000256" key="11">
    <source>
        <dbReference type="ARBA" id="ARBA00022825"/>
    </source>
</evidence>
<keyword evidence="9" id="KW-0812">Transmembrane</keyword>
<dbReference type="InterPro" id="IPR043504">
    <property type="entry name" value="Peptidase_S1_PA_chymotrypsin"/>
</dbReference>
<proteinExistence type="inferred from homology"/>
<evidence type="ECO:0000256" key="15">
    <source>
        <dbReference type="ARBA" id="ARBA00078529"/>
    </source>
</evidence>
<keyword evidence="7" id="KW-0997">Cell inner membrane</keyword>
<dbReference type="Pfam" id="PF13180">
    <property type="entry name" value="PDZ_2"/>
    <property type="match status" value="1"/>
</dbReference>
<dbReference type="InterPro" id="IPR009003">
    <property type="entry name" value="Peptidase_S1_PA"/>
</dbReference>
<dbReference type="GO" id="GO:0042597">
    <property type="term" value="C:periplasmic space"/>
    <property type="evidence" value="ECO:0007669"/>
    <property type="project" value="TreeGrafter"/>
</dbReference>
<feature type="active site" description="Charge relay system" evidence="17">
    <location>
        <position position="203"/>
    </location>
</feature>
<evidence type="ECO:0000256" key="7">
    <source>
        <dbReference type="ARBA" id="ARBA00022519"/>
    </source>
</evidence>
<comment type="subcellular location">
    <subcellularLocation>
        <location evidence="2">Cell inner membrane</location>
        <topology evidence="2">Single-pass membrane protein</topology>
    </subcellularLocation>
</comment>
<keyword evidence="10 20" id="KW-0378">Hydrolase</keyword>
<dbReference type="GO" id="GO:0006515">
    <property type="term" value="P:protein quality control for misfolded or incompletely synthesized proteins"/>
    <property type="evidence" value="ECO:0007669"/>
    <property type="project" value="TreeGrafter"/>
</dbReference>
<evidence type="ECO:0000256" key="4">
    <source>
        <dbReference type="ARBA" id="ARBA00011233"/>
    </source>
</evidence>
<dbReference type="InterPro" id="IPR011783">
    <property type="entry name" value="Pept_S1C_DegS"/>
</dbReference>
<dbReference type="Gene3D" id="2.30.42.10">
    <property type="match status" value="1"/>
</dbReference>
<keyword evidence="8 20" id="KW-0645">Protease</keyword>
<evidence type="ECO:0000313" key="20">
    <source>
        <dbReference type="EMBL" id="CED70469.1"/>
    </source>
</evidence>
<comment type="catalytic activity">
    <reaction evidence="1">
        <text>Acts on substrates that are at least partially unfolded. The cleavage site P1 residue is normally between a pair of hydrophobic residues, such as Val-|-Val.</text>
        <dbReference type="EC" id="3.4.21.107"/>
    </reaction>
</comment>
<sequence>MLSFLLRSAIIGTATAAILLLAFPNLRSSVISESNQIEQVPQHINNQISFNYAVRRAAPAVVNIYIRKYNNEDRLRLDTEGLGSGVIVSDKGYIITNYHVVADADQVIVALQDGRLFNSQLIGKDKRTDLAVLQIQDANLPVIPLNPNYQADIGDVVLAIGNPYNLGQTTTFGIISATGRAALSSDGRQGLIQTDAAINRGNSGGALVNTRGELVGINTASFQQATELETYGISFAIPYGLADKIMRRLIADGQVIRGYIGIDGRDINPAMARLMNADNIKGILVLGVAPNSPAEKSGIVAQDIITSIDSKSVINRQSVIDIVTELRPGTDVNIDIIRKGIAQTISVTIEADPSS</sequence>
<dbReference type="HOGENOM" id="CLU_020120_2_2_6"/>
<dbReference type="FunFam" id="2.40.10.10:FF:000001">
    <property type="entry name" value="Periplasmic serine protease DegS"/>
    <property type="match status" value="1"/>
</dbReference>
<keyword evidence="13" id="KW-0472">Membrane</keyword>
<dbReference type="NCBIfam" id="NF008147">
    <property type="entry name" value="PRK10898.1"/>
    <property type="match status" value="1"/>
</dbReference>
<dbReference type="SUPFAM" id="SSF50494">
    <property type="entry name" value="Trypsin-like serine proteases"/>
    <property type="match status" value="1"/>
</dbReference>
<organism evidence="20 21">
    <name type="scientific">Aliivibrio wodanis</name>
    <dbReference type="NCBI Taxonomy" id="80852"/>
    <lineage>
        <taxon>Bacteria</taxon>
        <taxon>Pseudomonadati</taxon>
        <taxon>Pseudomonadota</taxon>
        <taxon>Gammaproteobacteria</taxon>
        <taxon>Vibrionales</taxon>
        <taxon>Vibrionaceae</taxon>
        <taxon>Aliivibrio</taxon>
    </lineage>
</organism>
<dbReference type="GO" id="GO:0004252">
    <property type="term" value="F:serine-type endopeptidase activity"/>
    <property type="evidence" value="ECO:0007669"/>
    <property type="project" value="InterPro"/>
</dbReference>
<keyword evidence="21" id="KW-1185">Reference proteome</keyword>
<dbReference type="PRINTS" id="PR00834">
    <property type="entry name" value="PROTEASES2C"/>
</dbReference>
<comment type="similarity">
    <text evidence="3">Belongs to the peptidase S1C family.</text>
</comment>
<dbReference type="GeneID" id="28539907"/>
<dbReference type="NCBIfam" id="TIGR02038">
    <property type="entry name" value="protease_degS"/>
    <property type="match status" value="1"/>
</dbReference>
<dbReference type="FunFam" id="2.40.10.10:FF:000009">
    <property type="entry name" value="Serine endoprotease DegS, periplasmic"/>
    <property type="match status" value="1"/>
</dbReference>
<evidence type="ECO:0000256" key="9">
    <source>
        <dbReference type="ARBA" id="ARBA00022692"/>
    </source>
</evidence>
<evidence type="ECO:0000256" key="6">
    <source>
        <dbReference type="ARBA" id="ARBA00022475"/>
    </source>
</evidence>
<evidence type="ECO:0000256" key="3">
    <source>
        <dbReference type="ARBA" id="ARBA00010541"/>
    </source>
</evidence>
<accession>A0A090KFR9</accession>
<dbReference type="OrthoDB" id="9758917at2"/>
<dbReference type="GO" id="GO:0005886">
    <property type="term" value="C:plasma membrane"/>
    <property type="evidence" value="ECO:0007669"/>
    <property type="project" value="UniProtKB-SubCell"/>
</dbReference>
<feature type="binding site" evidence="18">
    <location>
        <begin position="260"/>
        <end position="265"/>
    </location>
    <ligand>
        <name>substrate</name>
    </ligand>
</feature>
<evidence type="ECO:0000256" key="10">
    <source>
        <dbReference type="ARBA" id="ARBA00022801"/>
    </source>
</evidence>
<evidence type="ECO:0000256" key="5">
    <source>
        <dbReference type="ARBA" id="ARBA00013035"/>
    </source>
</evidence>
<dbReference type="SMART" id="SM00228">
    <property type="entry name" value="PDZ"/>
    <property type="match status" value="1"/>
</dbReference>
<evidence type="ECO:0000259" key="19">
    <source>
        <dbReference type="SMART" id="SM00228"/>
    </source>
</evidence>
<dbReference type="STRING" id="80852.AWOD_I_0374"/>
<name>A0A090KFR9_9GAMM</name>
<dbReference type="Gene3D" id="2.40.10.10">
    <property type="entry name" value="Trypsin-like serine proteases"/>
    <property type="match status" value="2"/>
</dbReference>
<dbReference type="EC" id="3.4.21.107" evidence="5"/>
<evidence type="ECO:0000256" key="18">
    <source>
        <dbReference type="PIRSR" id="PIRSR611783-2"/>
    </source>
</evidence>
<dbReference type="KEGG" id="awd:AWOD_I_0374"/>
<keyword evidence="11" id="KW-0720">Serine protease</keyword>
<protein>
    <recommendedName>
        <fullName evidence="14">Serine endoprotease DegS</fullName>
        <ecNumber evidence="5">3.4.21.107</ecNumber>
    </recommendedName>
    <alternativeName>
        <fullName evidence="16">Site-1 protease DegS</fullName>
    </alternativeName>
    <alternativeName>
        <fullName evidence="15">Site-1-type intramembrane protease</fullName>
    </alternativeName>
</protein>
<dbReference type="SUPFAM" id="SSF50156">
    <property type="entry name" value="PDZ domain-like"/>
    <property type="match status" value="1"/>
</dbReference>
<gene>
    <name evidence="20" type="ORF">AWOD_I_0374</name>
</gene>
<evidence type="ECO:0000256" key="1">
    <source>
        <dbReference type="ARBA" id="ARBA00001772"/>
    </source>
</evidence>
<keyword evidence="6" id="KW-1003">Cell membrane</keyword>
<keyword evidence="12" id="KW-1133">Transmembrane helix</keyword>
<dbReference type="AlphaFoldDB" id="A0A090KFR9"/>
<evidence type="ECO:0000256" key="12">
    <source>
        <dbReference type="ARBA" id="ARBA00022989"/>
    </source>
</evidence>
<evidence type="ECO:0000256" key="17">
    <source>
        <dbReference type="PIRSR" id="PIRSR611783-1"/>
    </source>
</evidence>
<dbReference type="EMBL" id="LN554846">
    <property type="protein sequence ID" value="CED70469.1"/>
    <property type="molecule type" value="Genomic_DNA"/>
</dbReference>
<dbReference type="Pfam" id="PF13365">
    <property type="entry name" value="Trypsin_2"/>
    <property type="match status" value="1"/>
</dbReference>
<evidence type="ECO:0000256" key="13">
    <source>
        <dbReference type="ARBA" id="ARBA00023136"/>
    </source>
</evidence>
<dbReference type="PATRIC" id="fig|80852.17.peg.381"/>
<evidence type="ECO:0000256" key="14">
    <source>
        <dbReference type="ARBA" id="ARBA00071522"/>
    </source>
</evidence>
<dbReference type="PANTHER" id="PTHR22939">
    <property type="entry name" value="SERINE PROTEASE FAMILY S1C HTRA-RELATED"/>
    <property type="match status" value="1"/>
</dbReference>
<feature type="active site" description="Charge relay system" evidence="17">
    <location>
        <position position="129"/>
    </location>
</feature>
<reference evidence="21" key="1">
    <citation type="submission" date="2014-09" db="EMBL/GenBank/DDBJ databases">
        <authorList>
            <person name="Hjerde E."/>
        </authorList>
    </citation>
    <scope>NUCLEOTIDE SEQUENCE [LARGE SCALE GENOMIC DNA]</scope>
    <source>
        <strain evidence="21">06/09/139</strain>
    </source>
</reference>
<evidence type="ECO:0000256" key="8">
    <source>
        <dbReference type="ARBA" id="ARBA00022670"/>
    </source>
</evidence>
<dbReference type="InterPro" id="IPR036034">
    <property type="entry name" value="PDZ_sf"/>
</dbReference>
<feature type="active site" description="Charge relay system" evidence="17">
    <location>
        <position position="99"/>
    </location>
</feature>
<comment type="subunit">
    <text evidence="4">Homotrimer.</text>
</comment>
<dbReference type="InterPro" id="IPR001478">
    <property type="entry name" value="PDZ"/>
</dbReference>
<dbReference type="PANTHER" id="PTHR22939:SF101">
    <property type="entry name" value="PERIPLASMIC PH-DEPENDENT SERINE ENDOPROTEASE DEGQ"/>
    <property type="match status" value="1"/>
</dbReference>
<evidence type="ECO:0000256" key="16">
    <source>
        <dbReference type="ARBA" id="ARBA00083871"/>
    </source>
</evidence>
<dbReference type="InterPro" id="IPR001940">
    <property type="entry name" value="Peptidase_S1C"/>
</dbReference>